<dbReference type="Proteomes" id="UP000886501">
    <property type="component" value="Unassembled WGS sequence"/>
</dbReference>
<organism evidence="1 2">
    <name type="scientific">Thelephora ganbajun</name>
    <name type="common">Ganba fungus</name>
    <dbReference type="NCBI Taxonomy" id="370292"/>
    <lineage>
        <taxon>Eukaryota</taxon>
        <taxon>Fungi</taxon>
        <taxon>Dikarya</taxon>
        <taxon>Basidiomycota</taxon>
        <taxon>Agaricomycotina</taxon>
        <taxon>Agaricomycetes</taxon>
        <taxon>Thelephorales</taxon>
        <taxon>Thelephoraceae</taxon>
        <taxon>Thelephora</taxon>
    </lineage>
</organism>
<reference evidence="1" key="2">
    <citation type="journal article" date="2020" name="Nat. Commun.">
        <title>Large-scale genome sequencing of mycorrhizal fungi provides insights into the early evolution of symbiotic traits.</title>
        <authorList>
            <person name="Miyauchi S."/>
            <person name="Kiss E."/>
            <person name="Kuo A."/>
            <person name="Drula E."/>
            <person name="Kohler A."/>
            <person name="Sanchez-Garcia M."/>
            <person name="Morin E."/>
            <person name="Andreopoulos B."/>
            <person name="Barry K.W."/>
            <person name="Bonito G."/>
            <person name="Buee M."/>
            <person name="Carver A."/>
            <person name="Chen C."/>
            <person name="Cichocki N."/>
            <person name="Clum A."/>
            <person name="Culley D."/>
            <person name="Crous P.W."/>
            <person name="Fauchery L."/>
            <person name="Girlanda M."/>
            <person name="Hayes R.D."/>
            <person name="Keri Z."/>
            <person name="LaButti K."/>
            <person name="Lipzen A."/>
            <person name="Lombard V."/>
            <person name="Magnuson J."/>
            <person name="Maillard F."/>
            <person name="Murat C."/>
            <person name="Nolan M."/>
            <person name="Ohm R.A."/>
            <person name="Pangilinan J."/>
            <person name="Pereira M.F."/>
            <person name="Perotto S."/>
            <person name="Peter M."/>
            <person name="Pfister S."/>
            <person name="Riley R."/>
            <person name="Sitrit Y."/>
            <person name="Stielow J.B."/>
            <person name="Szollosi G."/>
            <person name="Zifcakova L."/>
            <person name="Stursova M."/>
            <person name="Spatafora J.W."/>
            <person name="Tedersoo L."/>
            <person name="Vaario L.M."/>
            <person name="Yamada A."/>
            <person name="Yan M."/>
            <person name="Wang P."/>
            <person name="Xu J."/>
            <person name="Bruns T."/>
            <person name="Baldrian P."/>
            <person name="Vilgalys R."/>
            <person name="Dunand C."/>
            <person name="Henrissat B."/>
            <person name="Grigoriev I.V."/>
            <person name="Hibbett D."/>
            <person name="Nagy L.G."/>
            <person name="Martin F.M."/>
        </authorList>
    </citation>
    <scope>NUCLEOTIDE SEQUENCE</scope>
    <source>
        <strain evidence="1">P2</strain>
    </source>
</reference>
<gene>
    <name evidence="1" type="ORF">BDM02DRAFT_3137339</name>
</gene>
<comment type="caution">
    <text evidence="1">The sequence shown here is derived from an EMBL/GenBank/DDBJ whole genome shotgun (WGS) entry which is preliminary data.</text>
</comment>
<evidence type="ECO:0000313" key="2">
    <source>
        <dbReference type="Proteomes" id="UP000886501"/>
    </source>
</evidence>
<dbReference type="EMBL" id="MU117969">
    <property type="protein sequence ID" value="KAF9652335.1"/>
    <property type="molecule type" value="Genomic_DNA"/>
</dbReference>
<name>A0ACB6ZSF8_THEGA</name>
<proteinExistence type="predicted"/>
<protein>
    <submittedName>
        <fullName evidence="1">Uncharacterized protein</fullName>
    </submittedName>
</protein>
<sequence>MSRGGRGGGRGGRGGLANNIPPMGLTFADIQAMSREATENYPARELPVLTEPSEDEKRICQLQNGFVTRLRRSQYYIIEPTKTNDLERYSDRYRPSLASQPVLKRRDLNPAFFPPEIFEDYFNPRRKRKVTKATSTKKLNLDDMIDENDEASPLEQLPRKGSDSGSQLEEEDYDVDEEFDNDYAENYFDNGEGDDMDDLGDGGGGGGDLGNEHPQFFTIPDRRSEV</sequence>
<evidence type="ECO:0000313" key="1">
    <source>
        <dbReference type="EMBL" id="KAF9652335.1"/>
    </source>
</evidence>
<reference evidence="1" key="1">
    <citation type="submission" date="2019-10" db="EMBL/GenBank/DDBJ databases">
        <authorList>
            <consortium name="DOE Joint Genome Institute"/>
            <person name="Kuo A."/>
            <person name="Miyauchi S."/>
            <person name="Kiss E."/>
            <person name="Drula E."/>
            <person name="Kohler A."/>
            <person name="Sanchez-Garcia M."/>
            <person name="Andreopoulos B."/>
            <person name="Barry K.W."/>
            <person name="Bonito G."/>
            <person name="Buee M."/>
            <person name="Carver A."/>
            <person name="Chen C."/>
            <person name="Cichocki N."/>
            <person name="Clum A."/>
            <person name="Culley D."/>
            <person name="Crous P.W."/>
            <person name="Fauchery L."/>
            <person name="Girlanda M."/>
            <person name="Hayes R."/>
            <person name="Keri Z."/>
            <person name="Labutti K."/>
            <person name="Lipzen A."/>
            <person name="Lombard V."/>
            <person name="Magnuson J."/>
            <person name="Maillard F."/>
            <person name="Morin E."/>
            <person name="Murat C."/>
            <person name="Nolan M."/>
            <person name="Ohm R."/>
            <person name="Pangilinan J."/>
            <person name="Pereira M."/>
            <person name="Perotto S."/>
            <person name="Peter M."/>
            <person name="Riley R."/>
            <person name="Sitrit Y."/>
            <person name="Stielow B."/>
            <person name="Szollosi G."/>
            <person name="Zifcakova L."/>
            <person name="Stursova M."/>
            <person name="Spatafora J.W."/>
            <person name="Tedersoo L."/>
            <person name="Vaario L.-M."/>
            <person name="Yamada A."/>
            <person name="Yan M."/>
            <person name="Wang P."/>
            <person name="Xu J."/>
            <person name="Bruns T."/>
            <person name="Baldrian P."/>
            <person name="Vilgalys R."/>
            <person name="Henrissat B."/>
            <person name="Grigoriev I.V."/>
            <person name="Hibbett D."/>
            <person name="Nagy L.G."/>
            <person name="Martin F.M."/>
        </authorList>
    </citation>
    <scope>NUCLEOTIDE SEQUENCE</scope>
    <source>
        <strain evidence="1">P2</strain>
    </source>
</reference>
<accession>A0ACB6ZSF8</accession>
<keyword evidence="2" id="KW-1185">Reference proteome</keyword>